<dbReference type="GO" id="GO:0004867">
    <property type="term" value="F:serine-type endopeptidase inhibitor activity"/>
    <property type="evidence" value="ECO:0007669"/>
    <property type="project" value="UniProtKB-KW"/>
</dbReference>
<dbReference type="InterPro" id="IPR023795">
    <property type="entry name" value="Serpin_CS"/>
</dbReference>
<comment type="similarity">
    <text evidence="2 8">Belongs to the serpin family.</text>
</comment>
<dbReference type="InterPro" id="IPR042185">
    <property type="entry name" value="Serpin_sf_2"/>
</dbReference>
<reference evidence="12" key="1">
    <citation type="submission" date="2014-01" db="EMBL/GenBank/DDBJ databases">
        <title>The Genome Sequence of Anopheles farauti FAR1 (V2).</title>
        <authorList>
            <consortium name="The Broad Institute Genomics Platform"/>
            <person name="Neafsey D.E."/>
            <person name="Besansky N."/>
            <person name="Howell P."/>
            <person name="Walton C."/>
            <person name="Young S.K."/>
            <person name="Zeng Q."/>
            <person name="Gargeya S."/>
            <person name="Fitzgerald M."/>
            <person name="Haas B."/>
            <person name="Abouelleil A."/>
            <person name="Allen A.W."/>
            <person name="Alvarado L."/>
            <person name="Arachchi H.M."/>
            <person name="Berlin A.M."/>
            <person name="Chapman S.B."/>
            <person name="Gainer-Dewar J."/>
            <person name="Goldberg J."/>
            <person name="Griggs A."/>
            <person name="Gujja S."/>
            <person name="Hansen M."/>
            <person name="Howarth C."/>
            <person name="Imamovic A."/>
            <person name="Ireland A."/>
            <person name="Larimer J."/>
            <person name="McCowan C."/>
            <person name="Murphy C."/>
            <person name="Pearson M."/>
            <person name="Poon T.W."/>
            <person name="Priest M."/>
            <person name="Roberts A."/>
            <person name="Saif S."/>
            <person name="Shea T."/>
            <person name="Sisk P."/>
            <person name="Sykes S."/>
            <person name="Wortman J."/>
            <person name="Nusbaum C."/>
            <person name="Birren B."/>
        </authorList>
    </citation>
    <scope>NUCLEOTIDE SEQUENCE [LARGE SCALE GENOMIC DNA]</scope>
    <source>
        <strain evidence="12">FAR1</strain>
    </source>
</reference>
<dbReference type="AlphaFoldDB" id="A0A182Q6F5"/>
<organism evidence="11 12">
    <name type="scientific">Anopheles farauti</name>
    <dbReference type="NCBI Taxonomy" id="69004"/>
    <lineage>
        <taxon>Eukaryota</taxon>
        <taxon>Metazoa</taxon>
        <taxon>Ecdysozoa</taxon>
        <taxon>Arthropoda</taxon>
        <taxon>Hexapoda</taxon>
        <taxon>Insecta</taxon>
        <taxon>Pterygota</taxon>
        <taxon>Neoptera</taxon>
        <taxon>Endopterygota</taxon>
        <taxon>Diptera</taxon>
        <taxon>Nematocera</taxon>
        <taxon>Culicoidea</taxon>
        <taxon>Culicidae</taxon>
        <taxon>Anophelinae</taxon>
        <taxon>Anopheles</taxon>
    </lineage>
</organism>
<evidence type="ECO:0000256" key="1">
    <source>
        <dbReference type="ARBA" id="ARBA00004613"/>
    </source>
</evidence>
<feature type="chain" id="PRO_5008132302" description="Serpin domain-containing protein" evidence="9">
    <location>
        <begin position="22"/>
        <end position="409"/>
    </location>
</feature>
<dbReference type="InterPro" id="IPR036186">
    <property type="entry name" value="Serpin_sf"/>
</dbReference>
<accession>A0A182Q6F5</accession>
<evidence type="ECO:0000259" key="10">
    <source>
        <dbReference type="SMART" id="SM00093"/>
    </source>
</evidence>
<proteinExistence type="inferred from homology"/>
<evidence type="ECO:0000256" key="9">
    <source>
        <dbReference type="SAM" id="SignalP"/>
    </source>
</evidence>
<dbReference type="VEuPathDB" id="VectorBase:AFAF003979"/>
<dbReference type="STRING" id="69004.A0A182Q6F5"/>
<keyword evidence="3" id="KW-0964">Secreted</keyword>
<evidence type="ECO:0000256" key="7">
    <source>
        <dbReference type="ARBA" id="ARBA00023180"/>
    </source>
</evidence>
<dbReference type="InterPro" id="IPR000215">
    <property type="entry name" value="Serpin_fam"/>
</dbReference>
<evidence type="ECO:0000256" key="2">
    <source>
        <dbReference type="ARBA" id="ARBA00009500"/>
    </source>
</evidence>
<reference evidence="11" key="2">
    <citation type="submission" date="2020-05" db="UniProtKB">
        <authorList>
            <consortium name="EnsemblMetazoa"/>
        </authorList>
    </citation>
    <scope>IDENTIFICATION</scope>
    <source>
        <strain evidence="11">FAR1</strain>
    </source>
</reference>
<evidence type="ECO:0000313" key="11">
    <source>
        <dbReference type="EnsemblMetazoa" id="AFAF003979-PA"/>
    </source>
</evidence>
<dbReference type="SUPFAM" id="SSF56574">
    <property type="entry name" value="Serpins"/>
    <property type="match status" value="1"/>
</dbReference>
<dbReference type="PANTHER" id="PTHR11461">
    <property type="entry name" value="SERINE PROTEASE INHIBITOR, SERPIN"/>
    <property type="match status" value="1"/>
</dbReference>
<name>A0A182Q6F5_9DIPT</name>
<evidence type="ECO:0000256" key="5">
    <source>
        <dbReference type="ARBA" id="ARBA00022729"/>
    </source>
</evidence>
<keyword evidence="7" id="KW-0325">Glycoprotein</keyword>
<evidence type="ECO:0000256" key="6">
    <source>
        <dbReference type="ARBA" id="ARBA00022900"/>
    </source>
</evidence>
<dbReference type="PROSITE" id="PS00284">
    <property type="entry name" value="SERPIN"/>
    <property type="match status" value="1"/>
</dbReference>
<evidence type="ECO:0000256" key="4">
    <source>
        <dbReference type="ARBA" id="ARBA00022690"/>
    </source>
</evidence>
<dbReference type="EMBL" id="AXCN02000560">
    <property type="status" value="NOT_ANNOTATED_CDS"/>
    <property type="molecule type" value="Genomic_DNA"/>
</dbReference>
<evidence type="ECO:0000256" key="8">
    <source>
        <dbReference type="RuleBase" id="RU000411"/>
    </source>
</evidence>
<dbReference type="Pfam" id="PF00079">
    <property type="entry name" value="Serpin"/>
    <property type="match status" value="1"/>
</dbReference>
<feature type="signal peptide" evidence="9">
    <location>
        <begin position="1"/>
        <end position="21"/>
    </location>
</feature>
<keyword evidence="5 9" id="KW-0732">Signal</keyword>
<keyword evidence="4" id="KW-0646">Protease inhibitor</keyword>
<keyword evidence="12" id="KW-1185">Reference proteome</keyword>
<evidence type="ECO:0000256" key="3">
    <source>
        <dbReference type="ARBA" id="ARBA00022525"/>
    </source>
</evidence>
<dbReference type="InterPro" id="IPR042178">
    <property type="entry name" value="Serpin_sf_1"/>
</dbReference>
<dbReference type="FunFam" id="2.30.39.10:FF:000030">
    <property type="entry name" value="Serpin 2"/>
    <property type="match status" value="2"/>
</dbReference>
<feature type="domain" description="Serpin" evidence="10">
    <location>
        <begin position="39"/>
        <end position="407"/>
    </location>
</feature>
<comment type="subcellular location">
    <subcellularLocation>
        <location evidence="1">Secreted</location>
    </subcellularLocation>
</comment>
<evidence type="ECO:0000313" key="12">
    <source>
        <dbReference type="Proteomes" id="UP000075886"/>
    </source>
</evidence>
<dbReference type="SMART" id="SM00093">
    <property type="entry name" value="SERPIN"/>
    <property type="match status" value="1"/>
</dbReference>
<dbReference type="CDD" id="cd19578">
    <property type="entry name" value="serpinK_insect_SRPN2-like"/>
    <property type="match status" value="1"/>
</dbReference>
<protein>
    <recommendedName>
        <fullName evidence="10">Serpin domain-containing protein</fullName>
    </recommendedName>
</protein>
<sequence length="409" mass="46317">MNPSGVVMLCISALYLCDASAQLDPNGPYQYQRQNKFDLEFMKEVIKHQTSNVILSPFSVKILLSLVYEASETSFDNGISKTKQELADVIRNGNINETRAYYKDLLASAQRDIQDFELNIATNFFVDDFIEVINKYQQIASVYYDAAVEKVSYAKSTQAANTINNWVSNHTKGRLREIVTPDGLDGAVITLINVIYFKGLWTYPFPEVENNLKPFYGSRGKQTTAQYMEQNGQFYYDNSVELGAQILRLPYRGARLAMFFILPNPDSSVDQVLERINSASFHTALWYMEEQEVNVTIPKFKIDFGERLNEPLKAMGIREIFSENASLPLLARGRGARNEVRVSRIFQKAGITINERGSEAYAATEIQLVNKFGGDGLQIFTANRPFIFFIEDEAFGTMLFAGKIEDPVL</sequence>
<dbReference type="Gene3D" id="2.30.39.10">
    <property type="entry name" value="Alpha-1-antitrypsin, domain 1"/>
    <property type="match status" value="2"/>
</dbReference>
<dbReference type="EnsemblMetazoa" id="AFAF003979-RA">
    <property type="protein sequence ID" value="AFAF003979-PA"/>
    <property type="gene ID" value="AFAF003979"/>
</dbReference>
<keyword evidence="6" id="KW-0722">Serine protease inhibitor</keyword>
<dbReference type="GO" id="GO:0005615">
    <property type="term" value="C:extracellular space"/>
    <property type="evidence" value="ECO:0007669"/>
    <property type="project" value="InterPro"/>
</dbReference>
<dbReference type="Proteomes" id="UP000075886">
    <property type="component" value="Unassembled WGS sequence"/>
</dbReference>
<dbReference type="Gene3D" id="3.30.497.10">
    <property type="entry name" value="Antithrombin, subunit I, domain 2"/>
    <property type="match status" value="1"/>
</dbReference>
<dbReference type="InterPro" id="IPR023796">
    <property type="entry name" value="Serpin_dom"/>
</dbReference>
<dbReference type="PANTHER" id="PTHR11461:SF357">
    <property type="entry name" value="SERINE PROTEASE INHIBITOR 27A"/>
    <property type="match status" value="1"/>
</dbReference>